<evidence type="ECO:0000313" key="2">
    <source>
        <dbReference type="EMBL" id="MFD2915625.1"/>
    </source>
</evidence>
<gene>
    <name evidence="2" type="ORF">ACFS29_08245</name>
</gene>
<evidence type="ECO:0000313" key="3">
    <source>
        <dbReference type="Proteomes" id="UP001597548"/>
    </source>
</evidence>
<evidence type="ECO:0000256" key="1">
    <source>
        <dbReference type="SAM" id="Phobius"/>
    </source>
</evidence>
<proteinExistence type="predicted"/>
<reference evidence="3" key="1">
    <citation type="journal article" date="2019" name="Int. J. Syst. Evol. Microbiol.">
        <title>The Global Catalogue of Microorganisms (GCM) 10K type strain sequencing project: providing services to taxonomists for standard genome sequencing and annotation.</title>
        <authorList>
            <consortium name="The Broad Institute Genomics Platform"/>
            <consortium name="The Broad Institute Genome Sequencing Center for Infectious Disease"/>
            <person name="Wu L."/>
            <person name="Ma J."/>
        </authorList>
    </citation>
    <scope>NUCLEOTIDE SEQUENCE [LARGE SCALE GENOMIC DNA]</scope>
    <source>
        <strain evidence="3">KCTC 32514</strain>
    </source>
</reference>
<dbReference type="EMBL" id="JBHUOS010000007">
    <property type="protein sequence ID" value="MFD2915625.1"/>
    <property type="molecule type" value="Genomic_DNA"/>
</dbReference>
<feature type="transmembrane region" description="Helical" evidence="1">
    <location>
        <begin position="40"/>
        <end position="64"/>
    </location>
</feature>
<organism evidence="2 3">
    <name type="scientific">Psychroserpens luteus</name>
    <dbReference type="NCBI Taxonomy" id="1434066"/>
    <lineage>
        <taxon>Bacteria</taxon>
        <taxon>Pseudomonadati</taxon>
        <taxon>Bacteroidota</taxon>
        <taxon>Flavobacteriia</taxon>
        <taxon>Flavobacteriales</taxon>
        <taxon>Flavobacteriaceae</taxon>
        <taxon>Psychroserpens</taxon>
    </lineage>
</organism>
<keyword evidence="3" id="KW-1185">Reference proteome</keyword>
<protein>
    <submittedName>
        <fullName evidence="2">Uncharacterized protein</fullName>
    </submittedName>
</protein>
<keyword evidence="1" id="KW-0812">Transmembrane</keyword>
<accession>A0ABW5ZT94</accession>
<keyword evidence="1" id="KW-1133">Transmembrane helix</keyword>
<feature type="transmembrane region" description="Helical" evidence="1">
    <location>
        <begin position="84"/>
        <end position="106"/>
    </location>
</feature>
<dbReference type="Proteomes" id="UP001597548">
    <property type="component" value="Unassembled WGS sequence"/>
</dbReference>
<dbReference type="RefSeq" id="WP_194509483.1">
    <property type="nucleotide sequence ID" value="NZ_JADILU010000008.1"/>
</dbReference>
<keyword evidence="1" id="KW-0472">Membrane</keyword>
<feature type="transmembrane region" description="Helical" evidence="1">
    <location>
        <begin position="18"/>
        <end position="34"/>
    </location>
</feature>
<name>A0ABW5ZT94_9FLAO</name>
<sequence>MIEKTTNEILKWWEPKRLWFNIVVGLSGILAILLTGEFEFIIFDIIGIFIWGVIANILFSTGILIEILDDYYFKSKLKLFNFRWLFYIVGTLLYCIVTFGYAVLYYSPFADF</sequence>
<comment type="caution">
    <text evidence="2">The sequence shown here is derived from an EMBL/GenBank/DDBJ whole genome shotgun (WGS) entry which is preliminary data.</text>
</comment>